<feature type="domain" description="Type II methyltransferase M.TaqI-like" evidence="7">
    <location>
        <begin position="563"/>
        <end position="810"/>
    </location>
</feature>
<dbReference type="GO" id="GO:0008168">
    <property type="term" value="F:methyltransferase activity"/>
    <property type="evidence" value="ECO:0007669"/>
    <property type="project" value="UniProtKB-KW"/>
</dbReference>
<name>A0ABZ1WUW1_9ACTN</name>
<comment type="catalytic activity">
    <reaction evidence="5">
        <text>a 2'-deoxyadenosine in DNA + S-adenosyl-L-methionine = an N(6)-methyl-2'-deoxyadenosine in DNA + S-adenosyl-L-homocysteine + H(+)</text>
        <dbReference type="Rhea" id="RHEA:15197"/>
        <dbReference type="Rhea" id="RHEA-COMP:12418"/>
        <dbReference type="Rhea" id="RHEA-COMP:12419"/>
        <dbReference type="ChEBI" id="CHEBI:15378"/>
        <dbReference type="ChEBI" id="CHEBI:57856"/>
        <dbReference type="ChEBI" id="CHEBI:59789"/>
        <dbReference type="ChEBI" id="CHEBI:90615"/>
        <dbReference type="ChEBI" id="CHEBI:90616"/>
        <dbReference type="EC" id="2.1.1.72"/>
    </reaction>
</comment>
<evidence type="ECO:0000256" key="1">
    <source>
        <dbReference type="ARBA" id="ARBA00011900"/>
    </source>
</evidence>
<dbReference type="GO" id="GO:0032259">
    <property type="term" value="P:methylation"/>
    <property type="evidence" value="ECO:0007669"/>
    <property type="project" value="UniProtKB-KW"/>
</dbReference>
<sequence>MSATTRNQVFTAVHTVGGLLPADMLVRISEGKDVPGSKPADYGLPSSRSVRDEAERSWEYLKPMWRELRKRLPEDRDTGVPASDPTGLAENDWLTPLWRELGFGRLTHIGAAGITADSDAEKKFPVSHRWHHALIHQTAWNAELDRRPGGAGTVPPQSMLQECLNRTEAHLWGVLTNGRQVRLLRDSSALATASYVEFDLEAIFDGELFSEFVLLYRLLHASRFEVAEGAAPSTCPLEAWRTAAIESGTRALEHYRDGVQQALAALGTGFLRHPDNTALRESLDPSALQSALLRLVYRLIFLFVAEDREALLTPDADEQARYRFTRYFSTARLRERAVRRQGTAHSDQYEALQLVLNALGDEQGRPELGLPGLGGLFNTAEADAPLRGARLANRHFLDGVRHLARVRDTNSARWRSVDYRHMGAEELGSVYEALLELVPKHSASERTFELVDRAGNDRKKTGSYYTPTALTETLLDSTLTPVIDEAVRRGERRAQDEGQTDPADTIVEELLSLTVCDPACGSGHFLVAAARRIAKQVASVRERNPEPTVEAVRHALHEVVARCVYGVDLNPMAVELAKVSLWLEAMEPGRPLGFLDAHIRHGNGLIGATPALMRDGIPDRAFKKTEGDDEGWAKQLLSRNEQERANQGSLFELETETKVANTAFAAGLRRITSAPARTLADVRQKESAFKEWSTSAAYLRALHLADAWCAAFVWVKREDAAPAITHRVFRGLEEPDGDAAPQSTHDEIVRLREQYAFFHWHLEFPEVFSVPEGGAGAGTESGEVDPATGWAGGFSCVVGNPPWDKVDFEDKKYFSVVDPDIAAISGTARRTRIVEWEEEHPVEGARYREARRTVKGTFHFAGDSGVFPLCAKGLTVKGVTMIQTDTLFAERMSSVVAPEGRYGVILPTAVATAAGSQHLFSDFTRRGVLASLYDFENRRPKSPALPKGGKWFESVDSRYKFCLISLTGRAARVPAARFGFFLSEITDLDNPQHVFALSPEDLALINPNTGTLPVFRKRRDADLTAGVYRRIPVLWNEGRRDGNPWGMAFKATFFHMTDDSDLFRARKELEEDGWRLERNVFVRGTERMLPLYEAKMATFFNHRAADVVKSPTAVNRQNQPRYLSNEELADPARLALPLAWIQENGTIPTRRNGKEVEVPGVDLRLAEMRWQRDWLCGWCDVTASTNERTSIPAFIPRVAAGHKFPLMMPGVSPPLVAGLVATQSSLVFDFVSRQKIGSTSMGLFIWKQLPVPTPTTLEPHVPFLLSRVLELVYTAYDMTPLAQDLGDDGEPFRWDEARRAQLRAELDAYFFHLYGISAEDTDYILETFQSESGGLKNNEIAKYGEYRTKRLVLTEYDRMATAGLSLEKPLVDGETYTSPLTPPPGHGPRHPA</sequence>
<evidence type="ECO:0000313" key="8">
    <source>
        <dbReference type="EMBL" id="WUT43276.1"/>
    </source>
</evidence>
<dbReference type="Gene3D" id="3.40.50.150">
    <property type="entry name" value="Vaccinia Virus protein VP39"/>
    <property type="match status" value="2"/>
</dbReference>
<dbReference type="PANTHER" id="PTHR33841">
    <property type="entry name" value="DNA METHYLTRANSFERASE YEEA-RELATED"/>
    <property type="match status" value="1"/>
</dbReference>
<feature type="region of interest" description="Disordered" evidence="6">
    <location>
        <begin position="1372"/>
        <end position="1392"/>
    </location>
</feature>
<dbReference type="PANTHER" id="PTHR33841:SF1">
    <property type="entry name" value="DNA METHYLTRANSFERASE A"/>
    <property type="match status" value="1"/>
</dbReference>
<gene>
    <name evidence="8" type="ORF">OG929_13610</name>
</gene>
<accession>A0ABZ1WUW1</accession>
<reference evidence="8" key="1">
    <citation type="submission" date="2022-10" db="EMBL/GenBank/DDBJ databases">
        <title>The complete genomes of actinobacterial strains from the NBC collection.</title>
        <authorList>
            <person name="Joergensen T.S."/>
            <person name="Alvarez Arevalo M."/>
            <person name="Sterndorff E.B."/>
            <person name="Faurdal D."/>
            <person name="Vuksanovic O."/>
            <person name="Mourched A.-S."/>
            <person name="Charusanti P."/>
            <person name="Shaw S."/>
            <person name="Blin K."/>
            <person name="Weber T."/>
        </authorList>
    </citation>
    <scope>NUCLEOTIDE SEQUENCE</scope>
    <source>
        <strain evidence="8">NBC_00686</strain>
    </source>
</reference>
<dbReference type="SUPFAM" id="SSF53335">
    <property type="entry name" value="S-adenosyl-L-methionine-dependent methyltransferases"/>
    <property type="match status" value="1"/>
</dbReference>
<dbReference type="Proteomes" id="UP001432168">
    <property type="component" value="Chromosome"/>
</dbReference>
<dbReference type="InterPro" id="IPR011639">
    <property type="entry name" value="MethylTrfase_TaqI-like_dom"/>
</dbReference>
<evidence type="ECO:0000256" key="3">
    <source>
        <dbReference type="ARBA" id="ARBA00022679"/>
    </source>
</evidence>
<keyword evidence="9" id="KW-1185">Reference proteome</keyword>
<dbReference type="RefSeq" id="WP_329263248.1">
    <property type="nucleotide sequence ID" value="NZ_CP109011.1"/>
</dbReference>
<organism evidence="8 9">
    <name type="scientific">Streptomyces pseudovenezuelae</name>
    <dbReference type="NCBI Taxonomy" id="67350"/>
    <lineage>
        <taxon>Bacteria</taxon>
        <taxon>Bacillati</taxon>
        <taxon>Actinomycetota</taxon>
        <taxon>Actinomycetes</taxon>
        <taxon>Kitasatosporales</taxon>
        <taxon>Streptomycetaceae</taxon>
        <taxon>Streptomyces</taxon>
        <taxon>Streptomyces aurantiacus group</taxon>
    </lineage>
</organism>
<evidence type="ECO:0000313" key="9">
    <source>
        <dbReference type="Proteomes" id="UP001432168"/>
    </source>
</evidence>
<keyword evidence="3" id="KW-0808">Transferase</keyword>
<keyword evidence="4" id="KW-0949">S-adenosyl-L-methionine</keyword>
<dbReference type="InterPro" id="IPR050953">
    <property type="entry name" value="N4_N6_ade-DNA_methylase"/>
</dbReference>
<keyword evidence="2 8" id="KW-0489">Methyltransferase</keyword>
<evidence type="ECO:0000256" key="6">
    <source>
        <dbReference type="SAM" id="MobiDB-lite"/>
    </source>
</evidence>
<dbReference type="Pfam" id="PF07669">
    <property type="entry name" value="Eco57I"/>
    <property type="match status" value="1"/>
</dbReference>
<evidence type="ECO:0000259" key="7">
    <source>
        <dbReference type="Pfam" id="PF07669"/>
    </source>
</evidence>
<dbReference type="EC" id="2.1.1.72" evidence="1"/>
<protein>
    <recommendedName>
        <fullName evidence="1">site-specific DNA-methyltransferase (adenine-specific)</fullName>
        <ecNumber evidence="1">2.1.1.72</ecNumber>
    </recommendedName>
</protein>
<evidence type="ECO:0000256" key="5">
    <source>
        <dbReference type="ARBA" id="ARBA00047942"/>
    </source>
</evidence>
<evidence type="ECO:0000256" key="4">
    <source>
        <dbReference type="ARBA" id="ARBA00022691"/>
    </source>
</evidence>
<dbReference type="EMBL" id="CP109011">
    <property type="protein sequence ID" value="WUT43276.1"/>
    <property type="molecule type" value="Genomic_DNA"/>
</dbReference>
<evidence type="ECO:0000256" key="2">
    <source>
        <dbReference type="ARBA" id="ARBA00022603"/>
    </source>
</evidence>
<dbReference type="InterPro" id="IPR029063">
    <property type="entry name" value="SAM-dependent_MTases_sf"/>
</dbReference>
<proteinExistence type="predicted"/>
<dbReference type="PRINTS" id="PR00507">
    <property type="entry name" value="N12N6MTFRASE"/>
</dbReference>